<dbReference type="PANTHER" id="PTHR47966">
    <property type="entry name" value="BETA-SITE APP-CLEAVING ENZYME, ISOFORM A-RELATED"/>
    <property type="match status" value="1"/>
</dbReference>
<evidence type="ECO:0000256" key="4">
    <source>
        <dbReference type="RuleBase" id="RU000454"/>
    </source>
</evidence>
<dbReference type="CDD" id="cd05471">
    <property type="entry name" value="pepsin_like"/>
    <property type="match status" value="1"/>
</dbReference>
<dbReference type="AlphaFoldDB" id="A0A9P5JXZ3"/>
<evidence type="ECO:0000256" key="1">
    <source>
        <dbReference type="ARBA" id="ARBA00007447"/>
    </source>
</evidence>
<keyword evidence="2 4" id="KW-0064">Aspartyl protease</keyword>
<dbReference type="PRINTS" id="PR00792">
    <property type="entry name" value="PEPSIN"/>
</dbReference>
<organism evidence="7 8">
    <name type="scientific">Russula ochroleuca</name>
    <dbReference type="NCBI Taxonomy" id="152965"/>
    <lineage>
        <taxon>Eukaryota</taxon>
        <taxon>Fungi</taxon>
        <taxon>Dikarya</taxon>
        <taxon>Basidiomycota</taxon>
        <taxon>Agaricomycotina</taxon>
        <taxon>Agaricomycetes</taxon>
        <taxon>Russulales</taxon>
        <taxon>Russulaceae</taxon>
        <taxon>Russula</taxon>
    </lineage>
</organism>
<reference evidence="7" key="1">
    <citation type="submission" date="2019-10" db="EMBL/GenBank/DDBJ databases">
        <authorList>
            <consortium name="DOE Joint Genome Institute"/>
            <person name="Kuo A."/>
            <person name="Miyauchi S."/>
            <person name="Kiss E."/>
            <person name="Drula E."/>
            <person name="Kohler A."/>
            <person name="Sanchez-Garcia M."/>
            <person name="Andreopoulos B."/>
            <person name="Barry K.W."/>
            <person name="Bonito G."/>
            <person name="Buee M."/>
            <person name="Carver A."/>
            <person name="Chen C."/>
            <person name="Cichocki N."/>
            <person name="Clum A."/>
            <person name="Culley D."/>
            <person name="Crous P.W."/>
            <person name="Fauchery L."/>
            <person name="Girlanda M."/>
            <person name="Hayes R."/>
            <person name="Keri Z."/>
            <person name="LaButti K."/>
            <person name="Lipzen A."/>
            <person name="Lombard V."/>
            <person name="Magnuson J."/>
            <person name="Maillard F."/>
            <person name="Morin E."/>
            <person name="Murat C."/>
            <person name="Nolan M."/>
            <person name="Ohm R."/>
            <person name="Pangilinan J."/>
            <person name="Pereira M."/>
            <person name="Perotto S."/>
            <person name="Peter M."/>
            <person name="Riley R."/>
            <person name="Sitrit Y."/>
            <person name="Stielow B."/>
            <person name="Szollosi G."/>
            <person name="Zifcakova L."/>
            <person name="Stursova M."/>
            <person name="Spatafora J.W."/>
            <person name="Tedersoo L."/>
            <person name="Vaario L.-M."/>
            <person name="Yamada A."/>
            <person name="Yan M."/>
            <person name="Wang P."/>
            <person name="Xu J."/>
            <person name="Bruns T."/>
            <person name="Baldrian P."/>
            <person name="Vilgalys R."/>
            <person name="Henrissat B."/>
            <person name="Grigoriev I.V."/>
            <person name="Hibbett D."/>
            <person name="Nagy L.G."/>
            <person name="Martin F.M."/>
        </authorList>
    </citation>
    <scope>NUCLEOTIDE SEQUENCE</scope>
    <source>
        <strain evidence="7">Prilba</strain>
    </source>
</reference>
<dbReference type="PANTHER" id="PTHR47966:SF74">
    <property type="entry name" value="AGR407CP"/>
    <property type="match status" value="1"/>
</dbReference>
<feature type="active site" evidence="3">
    <location>
        <position position="95"/>
    </location>
</feature>
<comment type="caution">
    <text evidence="7">The sequence shown here is derived from an EMBL/GenBank/DDBJ whole genome shotgun (WGS) entry which is preliminary data.</text>
</comment>
<dbReference type="InterPro" id="IPR021109">
    <property type="entry name" value="Peptidase_aspartic_dom_sf"/>
</dbReference>
<keyword evidence="4 7" id="KW-0645">Protease</keyword>
<evidence type="ECO:0000256" key="2">
    <source>
        <dbReference type="ARBA" id="ARBA00022750"/>
    </source>
</evidence>
<name>A0A9P5JXZ3_9AGAM</name>
<evidence type="ECO:0000256" key="3">
    <source>
        <dbReference type="PIRSR" id="PIRSR601461-1"/>
    </source>
</evidence>
<dbReference type="InterPro" id="IPR001969">
    <property type="entry name" value="Aspartic_peptidase_AS"/>
</dbReference>
<dbReference type="SUPFAM" id="SSF50630">
    <property type="entry name" value="Acid proteases"/>
    <property type="match status" value="1"/>
</dbReference>
<dbReference type="GO" id="GO:0004190">
    <property type="term" value="F:aspartic-type endopeptidase activity"/>
    <property type="evidence" value="ECO:0007669"/>
    <property type="project" value="UniProtKB-KW"/>
</dbReference>
<evidence type="ECO:0000256" key="5">
    <source>
        <dbReference type="SAM" id="SignalP"/>
    </source>
</evidence>
<feature type="active site" evidence="3">
    <location>
        <position position="280"/>
    </location>
</feature>
<sequence length="408" mass="43824">MLLVAALAPFVVLATSVAANPKATRNPHISLSITKHVNGNGTSSLPLRDQKRSMNLVKDCRQSEITDVPLNDSAIAYSVNIDVGDPPTNYNLMIDTGSANTWLGANKPYKKTKTSVKTSDVLNVTYSAGLGFAHGIEYEDTVIIAPGVAIRQSIGVASNSSGIYPYDGVLGLSPKYWSIGMLSPDNTSAIPTVTDNLYGQGKIEQNLVAVSFEPTTSAPVINGELTFGGTDSTKYTGDITYFPLTVTETTPANKYWAIEASFRYGNASATILNTTAGIVDTGTPLIGLATDAYNRYVDVTGAVYDEKAGLLRITPAQYKNLQSLFFDIGGKTYELTPNAQIWPRALNTLMGGETNSIYLVLFDLGPKISKEMGFIAGMPFLERYYCVFDTGNSRVGLATTPFTYADIN</sequence>
<dbReference type="OrthoDB" id="660550at2759"/>
<evidence type="ECO:0000259" key="6">
    <source>
        <dbReference type="PROSITE" id="PS51767"/>
    </source>
</evidence>
<reference evidence="7" key="2">
    <citation type="journal article" date="2020" name="Nat. Commun.">
        <title>Large-scale genome sequencing of mycorrhizal fungi provides insights into the early evolution of symbiotic traits.</title>
        <authorList>
            <person name="Miyauchi S."/>
            <person name="Kiss E."/>
            <person name="Kuo A."/>
            <person name="Drula E."/>
            <person name="Kohler A."/>
            <person name="Sanchez-Garcia M."/>
            <person name="Morin E."/>
            <person name="Andreopoulos B."/>
            <person name="Barry K.W."/>
            <person name="Bonito G."/>
            <person name="Buee M."/>
            <person name="Carver A."/>
            <person name="Chen C."/>
            <person name="Cichocki N."/>
            <person name="Clum A."/>
            <person name="Culley D."/>
            <person name="Crous P.W."/>
            <person name="Fauchery L."/>
            <person name="Girlanda M."/>
            <person name="Hayes R.D."/>
            <person name="Keri Z."/>
            <person name="LaButti K."/>
            <person name="Lipzen A."/>
            <person name="Lombard V."/>
            <person name="Magnuson J."/>
            <person name="Maillard F."/>
            <person name="Murat C."/>
            <person name="Nolan M."/>
            <person name="Ohm R.A."/>
            <person name="Pangilinan J."/>
            <person name="Pereira M.F."/>
            <person name="Perotto S."/>
            <person name="Peter M."/>
            <person name="Pfister S."/>
            <person name="Riley R."/>
            <person name="Sitrit Y."/>
            <person name="Stielow J.B."/>
            <person name="Szollosi G."/>
            <person name="Zifcakova L."/>
            <person name="Stursova M."/>
            <person name="Spatafora J.W."/>
            <person name="Tedersoo L."/>
            <person name="Vaario L.M."/>
            <person name="Yamada A."/>
            <person name="Yan M."/>
            <person name="Wang P."/>
            <person name="Xu J."/>
            <person name="Bruns T."/>
            <person name="Baldrian P."/>
            <person name="Vilgalys R."/>
            <person name="Dunand C."/>
            <person name="Henrissat B."/>
            <person name="Grigoriev I.V."/>
            <person name="Hibbett D."/>
            <person name="Nagy L.G."/>
            <person name="Martin F.M."/>
        </authorList>
    </citation>
    <scope>NUCLEOTIDE SEQUENCE</scope>
    <source>
        <strain evidence="7">Prilba</strain>
    </source>
</reference>
<dbReference type="Proteomes" id="UP000759537">
    <property type="component" value="Unassembled WGS sequence"/>
</dbReference>
<dbReference type="Gene3D" id="2.40.70.10">
    <property type="entry name" value="Acid Proteases"/>
    <property type="match status" value="2"/>
</dbReference>
<accession>A0A9P5JXZ3</accession>
<dbReference type="GO" id="GO:0006508">
    <property type="term" value="P:proteolysis"/>
    <property type="evidence" value="ECO:0007669"/>
    <property type="project" value="UniProtKB-KW"/>
</dbReference>
<dbReference type="PROSITE" id="PS00141">
    <property type="entry name" value="ASP_PROTEASE"/>
    <property type="match status" value="1"/>
</dbReference>
<evidence type="ECO:0000313" key="8">
    <source>
        <dbReference type="Proteomes" id="UP000759537"/>
    </source>
</evidence>
<dbReference type="InterPro" id="IPR034164">
    <property type="entry name" value="Pepsin-like_dom"/>
</dbReference>
<proteinExistence type="inferred from homology"/>
<gene>
    <name evidence="7" type="ORF">DFH94DRAFT_856402</name>
</gene>
<protein>
    <submittedName>
        <fullName evidence="7">Acid protease</fullName>
    </submittedName>
</protein>
<feature type="signal peptide" evidence="5">
    <location>
        <begin position="1"/>
        <end position="19"/>
    </location>
</feature>
<dbReference type="Pfam" id="PF00026">
    <property type="entry name" value="Asp"/>
    <property type="match status" value="1"/>
</dbReference>
<dbReference type="InterPro" id="IPR001461">
    <property type="entry name" value="Aspartic_peptidase_A1"/>
</dbReference>
<dbReference type="PROSITE" id="PS51767">
    <property type="entry name" value="PEPTIDASE_A1"/>
    <property type="match status" value="1"/>
</dbReference>
<feature type="chain" id="PRO_5040159345" evidence="5">
    <location>
        <begin position="20"/>
        <end position="408"/>
    </location>
</feature>
<keyword evidence="5" id="KW-0732">Signal</keyword>
<feature type="domain" description="Peptidase A1" evidence="6">
    <location>
        <begin position="77"/>
        <end position="398"/>
    </location>
</feature>
<keyword evidence="8" id="KW-1185">Reference proteome</keyword>
<comment type="similarity">
    <text evidence="1 4">Belongs to the peptidase A1 family.</text>
</comment>
<dbReference type="InterPro" id="IPR033121">
    <property type="entry name" value="PEPTIDASE_A1"/>
</dbReference>
<dbReference type="EMBL" id="WHVB01000024">
    <property type="protein sequence ID" value="KAF8470917.1"/>
    <property type="molecule type" value="Genomic_DNA"/>
</dbReference>
<keyword evidence="4" id="KW-0378">Hydrolase</keyword>
<evidence type="ECO:0000313" key="7">
    <source>
        <dbReference type="EMBL" id="KAF8470917.1"/>
    </source>
</evidence>